<protein>
    <submittedName>
        <fullName evidence="8">TetR family transcriptional regulator</fullName>
    </submittedName>
</protein>
<proteinExistence type="predicted"/>
<name>A0A4Q7ND09_9BURK</name>
<dbReference type="InterPro" id="IPR050109">
    <property type="entry name" value="HTH-type_TetR-like_transc_reg"/>
</dbReference>
<dbReference type="InterPro" id="IPR036271">
    <property type="entry name" value="Tet_transcr_reg_TetR-rel_C_sf"/>
</dbReference>
<dbReference type="RefSeq" id="WP_130358460.1">
    <property type="nucleotide sequence ID" value="NZ_SGXC01000002.1"/>
</dbReference>
<evidence type="ECO:0000256" key="6">
    <source>
        <dbReference type="SAM" id="MobiDB-lite"/>
    </source>
</evidence>
<dbReference type="SUPFAM" id="SSF48498">
    <property type="entry name" value="Tetracyclin repressor-like, C-terminal domain"/>
    <property type="match status" value="1"/>
</dbReference>
<dbReference type="Pfam" id="PF00440">
    <property type="entry name" value="TetR_N"/>
    <property type="match status" value="1"/>
</dbReference>
<feature type="DNA-binding region" description="H-T-H motif" evidence="5">
    <location>
        <begin position="44"/>
        <end position="63"/>
    </location>
</feature>
<dbReference type="GO" id="GO:0003700">
    <property type="term" value="F:DNA-binding transcription factor activity"/>
    <property type="evidence" value="ECO:0007669"/>
    <property type="project" value="TreeGrafter"/>
</dbReference>
<reference evidence="8 9" key="1">
    <citation type="submission" date="2019-02" db="EMBL/GenBank/DDBJ databases">
        <title>Genomic Encyclopedia of Type Strains, Phase IV (KMG-IV): sequencing the most valuable type-strain genomes for metagenomic binning, comparative biology and taxonomic classification.</title>
        <authorList>
            <person name="Goeker M."/>
        </authorList>
    </citation>
    <scope>NUCLEOTIDE SEQUENCE [LARGE SCALE GENOMIC DNA]</scope>
    <source>
        <strain evidence="8 9">K24</strain>
    </source>
</reference>
<dbReference type="InterPro" id="IPR001647">
    <property type="entry name" value="HTH_TetR"/>
</dbReference>
<evidence type="ECO:0000259" key="7">
    <source>
        <dbReference type="PROSITE" id="PS50977"/>
    </source>
</evidence>
<dbReference type="SUPFAM" id="SSF46689">
    <property type="entry name" value="Homeodomain-like"/>
    <property type="match status" value="1"/>
</dbReference>
<dbReference type="GO" id="GO:0000976">
    <property type="term" value="F:transcription cis-regulatory region binding"/>
    <property type="evidence" value="ECO:0007669"/>
    <property type="project" value="TreeGrafter"/>
</dbReference>
<keyword evidence="9" id="KW-1185">Reference proteome</keyword>
<accession>A0A4Q7ND09</accession>
<feature type="region of interest" description="Disordered" evidence="6">
    <location>
        <begin position="1"/>
        <end position="21"/>
    </location>
</feature>
<dbReference type="AlphaFoldDB" id="A0A4Q7ND09"/>
<dbReference type="Gene3D" id="1.10.357.10">
    <property type="entry name" value="Tetracycline Repressor, domain 2"/>
    <property type="match status" value="1"/>
</dbReference>
<dbReference type="Proteomes" id="UP000292445">
    <property type="component" value="Unassembled WGS sequence"/>
</dbReference>
<organism evidence="8 9">
    <name type="scientific">Pigmentiphaga kullae</name>
    <dbReference type="NCBI Taxonomy" id="151784"/>
    <lineage>
        <taxon>Bacteria</taxon>
        <taxon>Pseudomonadati</taxon>
        <taxon>Pseudomonadota</taxon>
        <taxon>Betaproteobacteria</taxon>
        <taxon>Burkholderiales</taxon>
        <taxon>Alcaligenaceae</taxon>
        <taxon>Pigmentiphaga</taxon>
    </lineage>
</organism>
<comment type="caution">
    <text evidence="8">The sequence shown here is derived from an EMBL/GenBank/DDBJ whole genome shotgun (WGS) entry which is preliminary data.</text>
</comment>
<dbReference type="OrthoDB" id="9809772at2"/>
<feature type="domain" description="HTH tetR-type" evidence="7">
    <location>
        <begin position="21"/>
        <end position="81"/>
    </location>
</feature>
<evidence type="ECO:0000313" key="8">
    <source>
        <dbReference type="EMBL" id="RZS80839.1"/>
    </source>
</evidence>
<dbReference type="PANTHER" id="PTHR30055">
    <property type="entry name" value="HTH-TYPE TRANSCRIPTIONAL REGULATOR RUTR"/>
    <property type="match status" value="1"/>
</dbReference>
<dbReference type="PROSITE" id="PS50977">
    <property type="entry name" value="HTH_TETR_2"/>
    <property type="match status" value="1"/>
</dbReference>
<evidence type="ECO:0000313" key="9">
    <source>
        <dbReference type="Proteomes" id="UP000292445"/>
    </source>
</evidence>
<sequence length="209" mass="22917">MPAEPSGATSAAPRPRVRAPQSRRAELLDAAERLFLQKGVAQTSVDDITTAALVSKGTFYLYFSSREELLGALRERFVLGFCQRVDAAVGRRAASGEKGWNARLRAWFTAMLDGLMDQVMLHDMLFHDPHPASRELMKDNPIIVQLEALLEAGAASGAWRVADSHAMAIMMFHSMHGLADDAIARGVTTQRARIVRRLADTFAAALRPC</sequence>
<keyword evidence="3 5" id="KW-0238">DNA-binding</keyword>
<dbReference type="InterPro" id="IPR009057">
    <property type="entry name" value="Homeodomain-like_sf"/>
</dbReference>
<dbReference type="PRINTS" id="PR00455">
    <property type="entry name" value="HTHTETR"/>
</dbReference>
<dbReference type="FunFam" id="1.10.10.60:FF:000141">
    <property type="entry name" value="TetR family transcriptional regulator"/>
    <property type="match status" value="1"/>
</dbReference>
<evidence type="ECO:0000256" key="2">
    <source>
        <dbReference type="ARBA" id="ARBA00023054"/>
    </source>
</evidence>
<keyword evidence="4" id="KW-0804">Transcription</keyword>
<keyword evidence="1" id="KW-0805">Transcription regulation</keyword>
<dbReference type="PANTHER" id="PTHR30055:SF183">
    <property type="entry name" value="NUCLEOID OCCLUSION FACTOR SLMA"/>
    <property type="match status" value="1"/>
</dbReference>
<gene>
    <name evidence="8" type="ORF">EV675_3452</name>
</gene>
<evidence type="ECO:0000256" key="5">
    <source>
        <dbReference type="PROSITE-ProRule" id="PRU00335"/>
    </source>
</evidence>
<evidence type="ECO:0000256" key="4">
    <source>
        <dbReference type="ARBA" id="ARBA00023163"/>
    </source>
</evidence>
<dbReference type="EMBL" id="SGXC01000002">
    <property type="protein sequence ID" value="RZS80839.1"/>
    <property type="molecule type" value="Genomic_DNA"/>
</dbReference>
<evidence type="ECO:0000256" key="1">
    <source>
        <dbReference type="ARBA" id="ARBA00023015"/>
    </source>
</evidence>
<keyword evidence="2" id="KW-0175">Coiled coil</keyword>
<evidence type="ECO:0000256" key="3">
    <source>
        <dbReference type="ARBA" id="ARBA00023125"/>
    </source>
</evidence>